<dbReference type="AlphaFoldDB" id="A0A382E7Z3"/>
<gene>
    <name evidence="6" type="ORF">METZ01_LOCUS199353</name>
</gene>
<dbReference type="Pfam" id="PF00005">
    <property type="entry name" value="ABC_tran"/>
    <property type="match status" value="1"/>
</dbReference>
<protein>
    <recommendedName>
        <fullName evidence="5">ABC transporter domain-containing protein</fullName>
    </recommendedName>
</protein>
<organism evidence="6">
    <name type="scientific">marine metagenome</name>
    <dbReference type="NCBI Taxonomy" id="408172"/>
    <lineage>
        <taxon>unclassified sequences</taxon>
        <taxon>metagenomes</taxon>
        <taxon>ecological metagenomes</taxon>
    </lineage>
</organism>
<sequence>MISVKNLSKTYGSVRAVRSISFDLHDGEIVGFLGANGAGKSTTLKIMTGYISPTAGNVFFNDYNIQDHSLKIQKDIGYLPEVNPLYTEMKVYDYLQFNAEIRKIKGHNFKNAFQKVVDECGLAEVVHRTIGNCSKGFRQRIGLAAAMIHDPKILILDEPVSGLDPNQIVEIRQLIKKLGKEKIVIMSSHILQEIQATVDRIIIINNGKIAADGTSDELLTDASGKTRLTMEVDNAEENTIQDMKATIPAISIRSITKNNGSKIIDLEYPKENDPRPDIFNYAVKNNWIILEMVPSKQNLEEIFRNLTKNGDSTGE</sequence>
<dbReference type="Gene3D" id="3.40.50.300">
    <property type="entry name" value="P-loop containing nucleotide triphosphate hydrolases"/>
    <property type="match status" value="1"/>
</dbReference>
<dbReference type="GO" id="GO:0005524">
    <property type="term" value="F:ATP binding"/>
    <property type="evidence" value="ECO:0007669"/>
    <property type="project" value="UniProtKB-KW"/>
</dbReference>
<evidence type="ECO:0000313" key="6">
    <source>
        <dbReference type="EMBL" id="SVB46499.1"/>
    </source>
</evidence>
<keyword evidence="2" id="KW-0813">Transport</keyword>
<comment type="similarity">
    <text evidence="1">Belongs to the ABC transporter superfamily.</text>
</comment>
<dbReference type="PROSITE" id="PS50893">
    <property type="entry name" value="ABC_TRANSPORTER_2"/>
    <property type="match status" value="1"/>
</dbReference>
<evidence type="ECO:0000256" key="2">
    <source>
        <dbReference type="ARBA" id="ARBA00022448"/>
    </source>
</evidence>
<dbReference type="InterPro" id="IPR003593">
    <property type="entry name" value="AAA+_ATPase"/>
</dbReference>
<dbReference type="PANTHER" id="PTHR43335">
    <property type="entry name" value="ABC TRANSPORTER, ATP-BINDING PROTEIN"/>
    <property type="match status" value="1"/>
</dbReference>
<reference evidence="6" key="1">
    <citation type="submission" date="2018-05" db="EMBL/GenBank/DDBJ databases">
        <authorList>
            <person name="Lanie J.A."/>
            <person name="Ng W.-L."/>
            <person name="Kazmierczak K.M."/>
            <person name="Andrzejewski T.M."/>
            <person name="Davidsen T.M."/>
            <person name="Wayne K.J."/>
            <person name="Tettelin H."/>
            <person name="Glass J.I."/>
            <person name="Rusch D."/>
            <person name="Podicherti R."/>
            <person name="Tsui H.-C.T."/>
            <person name="Winkler M.E."/>
        </authorList>
    </citation>
    <scope>NUCLEOTIDE SEQUENCE</scope>
</reference>
<name>A0A382E7Z3_9ZZZZ</name>
<evidence type="ECO:0000256" key="3">
    <source>
        <dbReference type="ARBA" id="ARBA00022741"/>
    </source>
</evidence>
<dbReference type="InterPro" id="IPR003439">
    <property type="entry name" value="ABC_transporter-like_ATP-bd"/>
</dbReference>
<dbReference type="CDD" id="cd03230">
    <property type="entry name" value="ABC_DR_subfamily_A"/>
    <property type="match status" value="1"/>
</dbReference>
<dbReference type="SUPFAM" id="SSF52540">
    <property type="entry name" value="P-loop containing nucleoside triphosphate hydrolases"/>
    <property type="match status" value="1"/>
</dbReference>
<keyword evidence="3" id="KW-0547">Nucleotide-binding</keyword>
<proteinExistence type="inferred from homology"/>
<evidence type="ECO:0000256" key="4">
    <source>
        <dbReference type="ARBA" id="ARBA00022840"/>
    </source>
</evidence>
<feature type="domain" description="ABC transporter" evidence="5">
    <location>
        <begin position="2"/>
        <end position="231"/>
    </location>
</feature>
<dbReference type="EMBL" id="UINC01043043">
    <property type="protein sequence ID" value="SVB46499.1"/>
    <property type="molecule type" value="Genomic_DNA"/>
</dbReference>
<accession>A0A382E7Z3</accession>
<dbReference type="InterPro" id="IPR027417">
    <property type="entry name" value="P-loop_NTPase"/>
</dbReference>
<keyword evidence="4" id="KW-0067">ATP-binding</keyword>
<evidence type="ECO:0000256" key="1">
    <source>
        <dbReference type="ARBA" id="ARBA00005417"/>
    </source>
</evidence>
<evidence type="ECO:0000259" key="5">
    <source>
        <dbReference type="PROSITE" id="PS50893"/>
    </source>
</evidence>
<dbReference type="SMART" id="SM00382">
    <property type="entry name" value="AAA"/>
    <property type="match status" value="1"/>
</dbReference>
<dbReference type="GO" id="GO:0016887">
    <property type="term" value="F:ATP hydrolysis activity"/>
    <property type="evidence" value="ECO:0007669"/>
    <property type="project" value="InterPro"/>
</dbReference>